<gene>
    <name evidence="2" type="ORF">EAY46_25320</name>
</gene>
<feature type="domain" description="HipA N-terminal subdomain 1" evidence="1">
    <location>
        <begin position="17"/>
        <end position="111"/>
    </location>
</feature>
<proteinExistence type="predicted"/>
<dbReference type="Proteomes" id="UP000726136">
    <property type="component" value="Unassembled WGS sequence"/>
</dbReference>
<dbReference type="Pfam" id="PF13657">
    <property type="entry name" value="Couple_hipA"/>
    <property type="match status" value="1"/>
</dbReference>
<evidence type="ECO:0000313" key="3">
    <source>
        <dbReference type="Proteomes" id="UP000726136"/>
    </source>
</evidence>
<evidence type="ECO:0000313" key="2">
    <source>
        <dbReference type="EMBL" id="MBF4376307.1"/>
    </source>
</evidence>
<dbReference type="InterPro" id="IPR017508">
    <property type="entry name" value="HipA_N1"/>
</dbReference>
<sequence>MGANLSNPILYAHSTNNNMLVGQFVQQSKTYWPFSYSDEWLAYDSAFPISLSLPLVKGECSSFNALNFIHNQLPDLKEERLSLARSVGVQSNDEFTLLSKIGHDCTGGISFSESREPPKIGWKYREISA</sequence>
<reference evidence="2 3" key="1">
    <citation type="journal article" date="2021" name="PeerJ">
        <title>Analysis of 44 Vibrio anguillarum genomes reveals high genetic diversity.</title>
        <authorList>
            <person name="Hansen M.J."/>
            <person name="Dalsgaard I."/>
        </authorList>
    </citation>
    <scope>NUCLEOTIDE SEQUENCE [LARGE SCALE GENOMIC DNA]</scope>
    <source>
        <strain evidence="2 3">040915-1/1B</strain>
    </source>
</reference>
<dbReference type="NCBIfam" id="TIGR03071">
    <property type="entry name" value="couple_hipA"/>
    <property type="match status" value="1"/>
</dbReference>
<comment type="caution">
    <text evidence="2">The sequence shown here is derived from an EMBL/GenBank/DDBJ whole genome shotgun (WGS) entry which is preliminary data.</text>
</comment>
<name>A0ABR9ZD08_VIBAN</name>
<evidence type="ECO:0000259" key="1">
    <source>
        <dbReference type="Pfam" id="PF13657"/>
    </source>
</evidence>
<organism evidence="2 3">
    <name type="scientific">Vibrio anguillarum</name>
    <name type="common">Listonella anguillarum</name>
    <dbReference type="NCBI Taxonomy" id="55601"/>
    <lineage>
        <taxon>Bacteria</taxon>
        <taxon>Pseudomonadati</taxon>
        <taxon>Pseudomonadota</taxon>
        <taxon>Gammaproteobacteria</taxon>
        <taxon>Vibrionales</taxon>
        <taxon>Vibrionaceae</taxon>
        <taxon>Vibrio</taxon>
    </lineage>
</organism>
<feature type="non-terminal residue" evidence="2">
    <location>
        <position position="129"/>
    </location>
</feature>
<protein>
    <submittedName>
        <fullName evidence="2">Type II toxin-antitoxin system HipA family toxin</fullName>
    </submittedName>
</protein>
<dbReference type="EMBL" id="RDPI01000702">
    <property type="protein sequence ID" value="MBF4376307.1"/>
    <property type="molecule type" value="Genomic_DNA"/>
</dbReference>
<keyword evidence="3" id="KW-1185">Reference proteome</keyword>
<accession>A0ABR9ZD08</accession>